<dbReference type="AlphaFoldDB" id="A0A1E4TIK9"/>
<organism evidence="9 10">
    <name type="scientific">Tortispora caseinolytica NRRL Y-17796</name>
    <dbReference type="NCBI Taxonomy" id="767744"/>
    <lineage>
        <taxon>Eukaryota</taxon>
        <taxon>Fungi</taxon>
        <taxon>Dikarya</taxon>
        <taxon>Ascomycota</taxon>
        <taxon>Saccharomycotina</taxon>
        <taxon>Trigonopsidomycetes</taxon>
        <taxon>Trigonopsidales</taxon>
        <taxon>Trigonopsidaceae</taxon>
        <taxon>Tortispora</taxon>
    </lineage>
</organism>
<dbReference type="GO" id="GO:0005737">
    <property type="term" value="C:cytoplasm"/>
    <property type="evidence" value="ECO:0007669"/>
    <property type="project" value="TreeGrafter"/>
</dbReference>
<gene>
    <name evidence="9" type="ORF">CANCADRAFT_42211</name>
</gene>
<dbReference type="InterPro" id="IPR040366">
    <property type="entry name" value="Nab2/ZC3H14"/>
</dbReference>
<keyword evidence="4" id="KW-0677">Repeat</keyword>
<keyword evidence="3" id="KW-0479">Metal-binding</keyword>
<proteinExistence type="inferred from homology"/>
<feature type="region of interest" description="Disordered" evidence="8">
    <location>
        <begin position="92"/>
        <end position="147"/>
    </location>
</feature>
<evidence type="ECO:0000256" key="2">
    <source>
        <dbReference type="ARBA" id="ARBA00008423"/>
    </source>
</evidence>
<dbReference type="GO" id="GO:0008143">
    <property type="term" value="F:poly(A) binding"/>
    <property type="evidence" value="ECO:0007669"/>
    <property type="project" value="InterPro"/>
</dbReference>
<reference evidence="10" key="1">
    <citation type="submission" date="2016-02" db="EMBL/GenBank/DDBJ databases">
        <title>Comparative genomics of biotechnologically important yeasts.</title>
        <authorList>
            <consortium name="DOE Joint Genome Institute"/>
            <person name="Riley R."/>
            <person name="Haridas S."/>
            <person name="Wolfe K.H."/>
            <person name="Lopes M.R."/>
            <person name="Hittinger C.T."/>
            <person name="Goker M."/>
            <person name="Salamov A."/>
            <person name="Wisecaver J."/>
            <person name="Long T.M."/>
            <person name="Aerts A.L."/>
            <person name="Barry K."/>
            <person name="Choi C."/>
            <person name="Clum A."/>
            <person name="Coughlan A.Y."/>
            <person name="Deshpande S."/>
            <person name="Douglass A.P."/>
            <person name="Hanson S.J."/>
            <person name="Klenk H.-P."/>
            <person name="Labutti K."/>
            <person name="Lapidus A."/>
            <person name="Lindquist E."/>
            <person name="Lipzen A."/>
            <person name="Meier-Kolthoff J.P."/>
            <person name="Ohm R.A."/>
            <person name="Otillar R.P."/>
            <person name="Pangilinan J."/>
            <person name="Peng Y."/>
            <person name="Rokas A."/>
            <person name="Rosa C.A."/>
            <person name="Scheuner C."/>
            <person name="Sibirny A.A."/>
            <person name="Slot J.C."/>
            <person name="Stielow J.B."/>
            <person name="Sun H."/>
            <person name="Kurtzman C.P."/>
            <person name="Blackwell M."/>
            <person name="Jeffries T.W."/>
            <person name="Grigoriev I.V."/>
        </authorList>
    </citation>
    <scope>NUCLEOTIDE SEQUENCE [LARGE SCALE GENOMIC DNA]</scope>
    <source>
        <strain evidence="10">NRRL Y-17796</strain>
    </source>
</reference>
<dbReference type="EMBL" id="KV453841">
    <property type="protein sequence ID" value="ODV91569.1"/>
    <property type="molecule type" value="Genomic_DNA"/>
</dbReference>
<evidence type="ECO:0000256" key="6">
    <source>
        <dbReference type="ARBA" id="ARBA00022833"/>
    </source>
</evidence>
<evidence type="ECO:0000256" key="4">
    <source>
        <dbReference type="ARBA" id="ARBA00022737"/>
    </source>
</evidence>
<dbReference type="GO" id="GO:0005634">
    <property type="term" value="C:nucleus"/>
    <property type="evidence" value="ECO:0007669"/>
    <property type="project" value="UniProtKB-SubCell"/>
</dbReference>
<dbReference type="Proteomes" id="UP000095023">
    <property type="component" value="Unassembled WGS sequence"/>
</dbReference>
<comment type="similarity">
    <text evidence="2">Belongs to the ZC3H14 family.</text>
</comment>
<name>A0A1E4TIK9_9ASCO</name>
<dbReference type="InterPro" id="IPR043094">
    <property type="entry name" value="Nab2/ZC3H14_N_sf"/>
</dbReference>
<dbReference type="GO" id="GO:0008270">
    <property type="term" value="F:zinc ion binding"/>
    <property type="evidence" value="ECO:0007669"/>
    <property type="project" value="UniProtKB-KW"/>
</dbReference>
<evidence type="ECO:0008006" key="11">
    <source>
        <dbReference type="Google" id="ProtNLM"/>
    </source>
</evidence>
<accession>A0A1E4TIK9</accession>
<dbReference type="GO" id="GO:0043488">
    <property type="term" value="P:regulation of mRNA stability"/>
    <property type="evidence" value="ECO:0007669"/>
    <property type="project" value="InterPro"/>
</dbReference>
<evidence type="ECO:0000313" key="9">
    <source>
        <dbReference type="EMBL" id="ODV91569.1"/>
    </source>
</evidence>
<evidence type="ECO:0000256" key="7">
    <source>
        <dbReference type="ARBA" id="ARBA00023242"/>
    </source>
</evidence>
<evidence type="ECO:0000256" key="1">
    <source>
        <dbReference type="ARBA" id="ARBA00004123"/>
    </source>
</evidence>
<keyword evidence="6" id="KW-0862">Zinc</keyword>
<evidence type="ECO:0000256" key="8">
    <source>
        <dbReference type="SAM" id="MobiDB-lite"/>
    </source>
</evidence>
<feature type="compositionally biased region" description="Basic and acidic residues" evidence="8">
    <location>
        <begin position="103"/>
        <end position="114"/>
    </location>
</feature>
<keyword evidence="10" id="KW-1185">Reference proteome</keyword>
<keyword evidence="7" id="KW-0539">Nucleus</keyword>
<sequence>MFSIQQGSPEAEELRQFIIKCLTDLKVDADDPGLVAEYACILICNEKSLMEVTEELRSVLNSDDQAYPVAESIFNFCESKWGKKVEFPPLPVATQPTSGLRRLGPDRSKRDRQNNARNATPYENPTKPVSAPANRNGQSKDPRSSIGKVRCKRWPNCQVTTCKFAHPYERCLEYPNCPNPRGKCPKLHVGEDMSEEDSIKYLETGILPRSMSSALPKRPPTLKVCQFGLGCKNAKCYFLHPSKLKTTSDPLTHEKCPEDPFCQKPDCNFGHSSPAAINAALKQQHQQQMETGDESEMVIGDEKLDSTIQKPLYPTCRYGADCSNPTCQFRHPKSPIPCRAGDQCPRPDCFFMHSIHIPCKYGVNCATELCIYEHPPTRRVNAHHNTWVADTQNNALMAE</sequence>
<protein>
    <recommendedName>
        <fullName evidence="11">C3H1-type domain-containing protein</fullName>
    </recommendedName>
</protein>
<evidence type="ECO:0000256" key="3">
    <source>
        <dbReference type="ARBA" id="ARBA00022723"/>
    </source>
</evidence>
<comment type="subcellular location">
    <subcellularLocation>
        <location evidence="1">Nucleus</location>
    </subcellularLocation>
</comment>
<dbReference type="OrthoDB" id="438553at2759"/>
<dbReference type="Pfam" id="PF14608">
    <property type="entry name" value="zf-CCCH_2"/>
    <property type="match status" value="5"/>
</dbReference>
<evidence type="ECO:0000256" key="5">
    <source>
        <dbReference type="ARBA" id="ARBA00022771"/>
    </source>
</evidence>
<keyword evidence="5" id="KW-0863">Zinc-finger</keyword>
<dbReference type="PANTHER" id="PTHR14738:SF29">
    <property type="entry name" value="ZINC FINGER CCCH DOMAIN-CONTAINING PROTEIN 14"/>
    <property type="match status" value="1"/>
</dbReference>
<dbReference type="Gene3D" id="1.10.340.40">
    <property type="entry name" value="Nuclear abundant poly(A) RNA-bind protein 2, N-terminal domain"/>
    <property type="match status" value="1"/>
</dbReference>
<dbReference type="Gene3D" id="4.10.1000.40">
    <property type="match status" value="3"/>
</dbReference>
<evidence type="ECO:0000313" key="10">
    <source>
        <dbReference type="Proteomes" id="UP000095023"/>
    </source>
</evidence>
<dbReference type="PANTHER" id="PTHR14738">
    <property type="entry name" value="ZINC FINGER CCCH DOMAIN-CONTAINING PROTEIN 14"/>
    <property type="match status" value="1"/>
</dbReference>